<feature type="region of interest" description="Disordered" evidence="1">
    <location>
        <begin position="1"/>
        <end position="50"/>
    </location>
</feature>
<dbReference type="OrthoDB" id="2471839at2759"/>
<reference evidence="2 3" key="1">
    <citation type="submission" date="2018-06" db="EMBL/GenBank/DDBJ databases">
        <title>Comparative genomics reveals the genomic features of Rhizophagus irregularis, R. cerebriforme, R. diaphanum and Gigaspora rosea, and their symbiotic lifestyle signature.</title>
        <authorList>
            <person name="Morin E."/>
            <person name="San Clemente H."/>
            <person name="Chen E.C.H."/>
            <person name="De La Providencia I."/>
            <person name="Hainaut M."/>
            <person name="Kuo A."/>
            <person name="Kohler A."/>
            <person name="Murat C."/>
            <person name="Tang N."/>
            <person name="Roy S."/>
            <person name="Loubradou J."/>
            <person name="Henrissat B."/>
            <person name="Grigoriev I.V."/>
            <person name="Corradi N."/>
            <person name="Roux C."/>
            <person name="Martin F.M."/>
        </authorList>
    </citation>
    <scope>NUCLEOTIDE SEQUENCE [LARGE SCALE GENOMIC DNA]</scope>
    <source>
        <strain evidence="2 3">DAOM 194757</strain>
    </source>
</reference>
<evidence type="ECO:0008006" key="4">
    <source>
        <dbReference type="Google" id="ProtNLM"/>
    </source>
</evidence>
<evidence type="ECO:0000313" key="3">
    <source>
        <dbReference type="Proteomes" id="UP000266673"/>
    </source>
</evidence>
<keyword evidence="3" id="KW-1185">Reference proteome</keyword>
<evidence type="ECO:0000313" key="2">
    <source>
        <dbReference type="EMBL" id="RIB02629.1"/>
    </source>
</evidence>
<feature type="compositionally biased region" description="Acidic residues" evidence="1">
    <location>
        <begin position="1"/>
        <end position="15"/>
    </location>
</feature>
<feature type="compositionally biased region" description="Polar residues" evidence="1">
    <location>
        <begin position="16"/>
        <end position="28"/>
    </location>
</feature>
<proteinExistence type="predicted"/>
<accession>A0A397U1I2</accession>
<dbReference type="EMBL" id="QKWP01002635">
    <property type="protein sequence ID" value="RIB02629.1"/>
    <property type="molecule type" value="Genomic_DNA"/>
</dbReference>
<comment type="caution">
    <text evidence="2">The sequence shown here is derived from an EMBL/GenBank/DDBJ whole genome shotgun (WGS) entry which is preliminary data.</text>
</comment>
<sequence>MNCENSIDDDLEMNSEPDTNNNNSREIGSSSKSLLSVLKDKETTGLPKKRKKRKLKAEAWEYFKIEGSFAVCQVEITQDGETKKCGQKYDRTNSNSTSSMNYHIIQEHDIVLESLAKKVSFSFLVFLNNK</sequence>
<organism evidence="2 3">
    <name type="scientific">Gigaspora rosea</name>
    <dbReference type="NCBI Taxonomy" id="44941"/>
    <lineage>
        <taxon>Eukaryota</taxon>
        <taxon>Fungi</taxon>
        <taxon>Fungi incertae sedis</taxon>
        <taxon>Mucoromycota</taxon>
        <taxon>Glomeromycotina</taxon>
        <taxon>Glomeromycetes</taxon>
        <taxon>Diversisporales</taxon>
        <taxon>Gigasporaceae</taxon>
        <taxon>Gigaspora</taxon>
    </lineage>
</organism>
<dbReference type="Proteomes" id="UP000266673">
    <property type="component" value="Unassembled WGS sequence"/>
</dbReference>
<gene>
    <name evidence="2" type="ORF">C2G38_2049908</name>
</gene>
<name>A0A397U1I2_9GLOM</name>
<protein>
    <recommendedName>
        <fullName evidence="4">BED-type domain-containing protein</fullName>
    </recommendedName>
</protein>
<dbReference type="AlphaFoldDB" id="A0A397U1I2"/>
<evidence type="ECO:0000256" key="1">
    <source>
        <dbReference type="SAM" id="MobiDB-lite"/>
    </source>
</evidence>